<dbReference type="Pfam" id="PF05050">
    <property type="entry name" value="Methyltransf_21"/>
    <property type="match status" value="1"/>
</dbReference>
<dbReference type="Proteomes" id="UP001139089">
    <property type="component" value="Unassembled WGS sequence"/>
</dbReference>
<dbReference type="EMBL" id="JAJOZR010000005">
    <property type="protein sequence ID" value="MCD7109224.1"/>
    <property type="molecule type" value="Genomic_DNA"/>
</dbReference>
<name>A0A9X1T0N7_9HYPH</name>
<evidence type="ECO:0000256" key="1">
    <source>
        <dbReference type="SAM" id="MobiDB-lite"/>
    </source>
</evidence>
<comment type="caution">
    <text evidence="3">The sequence shown here is derived from an EMBL/GenBank/DDBJ whole genome shotgun (WGS) entry which is preliminary data.</text>
</comment>
<dbReference type="RefSeq" id="WP_231813669.1">
    <property type="nucleotide sequence ID" value="NZ_JAJOZR010000005.1"/>
</dbReference>
<proteinExistence type="predicted"/>
<dbReference type="PANTHER" id="PTHR34203">
    <property type="entry name" value="METHYLTRANSFERASE, FKBM FAMILY PROTEIN"/>
    <property type="match status" value="1"/>
</dbReference>
<feature type="region of interest" description="Disordered" evidence="1">
    <location>
        <begin position="164"/>
        <end position="184"/>
    </location>
</feature>
<evidence type="ECO:0000313" key="4">
    <source>
        <dbReference type="Proteomes" id="UP001139089"/>
    </source>
</evidence>
<dbReference type="InterPro" id="IPR006342">
    <property type="entry name" value="FkbM_mtfrase"/>
</dbReference>
<accession>A0A9X1T0N7</accession>
<evidence type="ECO:0000259" key="2">
    <source>
        <dbReference type="Pfam" id="PF05050"/>
    </source>
</evidence>
<keyword evidence="4" id="KW-1185">Reference proteome</keyword>
<sequence length="295" mass="33663">MPLLDDMPVLKRWKRRVRKLRNRLARRAFASRYGRELLIQCISPRVLTMTADCGDHIMTFSPHDYIGRKIYRKGQFERDHVVRLLAVLRDRGIDLSGALLEVGGNIGTQTLYFALDSDVPRIVTVEADPRNYALLTENIRRNGLEHRITAVACAAGETEGTIDFFQHPDNHGKSSTTRQSPRDRQISVPVRPMMAILADAGLAADDVSLIFMDIEGYEPVAARSMIPLLKRRTPFYLEFSPVFYGRDQARIFAEWLGTFYSRCIVFTENEMTEMALADIPLTEDQFDLLLLPDAR</sequence>
<gene>
    <name evidence="3" type="ORF">LRX75_09215</name>
</gene>
<dbReference type="Gene3D" id="3.40.50.150">
    <property type="entry name" value="Vaccinia Virus protein VP39"/>
    <property type="match status" value="1"/>
</dbReference>
<keyword evidence="3" id="KW-0489">Methyltransferase</keyword>
<keyword evidence="3" id="KW-0808">Transferase</keyword>
<evidence type="ECO:0000313" key="3">
    <source>
        <dbReference type="EMBL" id="MCD7109224.1"/>
    </source>
</evidence>
<dbReference type="GO" id="GO:0032259">
    <property type="term" value="P:methylation"/>
    <property type="evidence" value="ECO:0007669"/>
    <property type="project" value="UniProtKB-KW"/>
</dbReference>
<reference evidence="3" key="1">
    <citation type="submission" date="2021-12" db="EMBL/GenBank/DDBJ databases">
        <authorList>
            <person name="Li Y."/>
        </authorList>
    </citation>
    <scope>NUCLEOTIDE SEQUENCE</scope>
    <source>
        <strain evidence="3">DKSPLA3</strain>
    </source>
</reference>
<organism evidence="3 4">
    <name type="scientific">Rhizobium quercicola</name>
    <dbReference type="NCBI Taxonomy" id="2901226"/>
    <lineage>
        <taxon>Bacteria</taxon>
        <taxon>Pseudomonadati</taxon>
        <taxon>Pseudomonadota</taxon>
        <taxon>Alphaproteobacteria</taxon>
        <taxon>Hyphomicrobiales</taxon>
        <taxon>Rhizobiaceae</taxon>
        <taxon>Rhizobium/Agrobacterium group</taxon>
        <taxon>Rhizobium</taxon>
    </lineage>
</organism>
<dbReference type="AlphaFoldDB" id="A0A9X1T0N7"/>
<dbReference type="InterPro" id="IPR052514">
    <property type="entry name" value="SAM-dependent_MTase"/>
</dbReference>
<dbReference type="PANTHER" id="PTHR34203:SF15">
    <property type="entry name" value="SLL1173 PROTEIN"/>
    <property type="match status" value="1"/>
</dbReference>
<dbReference type="SUPFAM" id="SSF53335">
    <property type="entry name" value="S-adenosyl-L-methionine-dependent methyltransferases"/>
    <property type="match status" value="1"/>
</dbReference>
<dbReference type="GO" id="GO:0008168">
    <property type="term" value="F:methyltransferase activity"/>
    <property type="evidence" value="ECO:0007669"/>
    <property type="project" value="UniProtKB-KW"/>
</dbReference>
<dbReference type="NCBIfam" id="TIGR01444">
    <property type="entry name" value="fkbM_fam"/>
    <property type="match status" value="1"/>
</dbReference>
<protein>
    <submittedName>
        <fullName evidence="3">FkbM family methyltransferase</fullName>
    </submittedName>
</protein>
<feature type="domain" description="Methyltransferase FkbM" evidence="2">
    <location>
        <begin position="101"/>
        <end position="234"/>
    </location>
</feature>
<dbReference type="InterPro" id="IPR029063">
    <property type="entry name" value="SAM-dependent_MTases_sf"/>
</dbReference>